<dbReference type="SUPFAM" id="SSF57716">
    <property type="entry name" value="Glucocorticoid receptor-like (DNA-binding domain)"/>
    <property type="match status" value="1"/>
</dbReference>
<dbReference type="Proteomes" id="UP000035880">
    <property type="component" value="Chromosome 2L"/>
</dbReference>
<evidence type="ECO:0000256" key="5">
    <source>
        <dbReference type="ARBA" id="ARBA00022737"/>
    </source>
</evidence>
<dbReference type="FunFam" id="3.30.160.60:FF:000690">
    <property type="entry name" value="Zinc finger protein 354C"/>
    <property type="match status" value="1"/>
</dbReference>
<reference evidence="16" key="1">
    <citation type="journal article" date="2013" name="Genome Res.">
        <title>A second-generation assembly of the Drosophila simulans genome provides new insights into patterns of lineage-specific divergence.</title>
        <authorList>
            <person name="Hu T.T."/>
            <person name="Eisen M.B."/>
            <person name="Thornton K.R."/>
            <person name="Andolfatto P."/>
        </authorList>
    </citation>
    <scope>NUCLEOTIDE SEQUENCE [LARGE SCALE GENOMIC DNA]</scope>
    <source>
        <strain evidence="16">W501</strain>
    </source>
</reference>
<feature type="domain" description="C2H2-type" evidence="13">
    <location>
        <begin position="169"/>
        <end position="196"/>
    </location>
</feature>
<reference evidence="16" key="2">
    <citation type="submission" date="2014-06" db="EMBL/GenBank/DDBJ databases">
        <authorList>
            <person name="Hu T."/>
            <person name="Eisen M.B."/>
            <person name="Thornton K.R."/>
            <person name="Andolfatto P."/>
        </authorList>
    </citation>
    <scope>NUCLEOTIDE SEQUENCE</scope>
    <source>
        <strain evidence="16">W501</strain>
    </source>
</reference>
<evidence type="ECO:0000256" key="4">
    <source>
        <dbReference type="ARBA" id="ARBA00022723"/>
    </source>
</evidence>
<feature type="compositionally biased region" description="Polar residues" evidence="12">
    <location>
        <begin position="198"/>
        <end position="209"/>
    </location>
</feature>
<keyword evidence="3" id="KW-0158">Chromosome</keyword>
<dbReference type="InterPro" id="IPR012934">
    <property type="entry name" value="Znf_AD"/>
</dbReference>
<evidence type="ECO:0000256" key="2">
    <source>
        <dbReference type="ARBA" id="ARBA00004286"/>
    </source>
</evidence>
<dbReference type="PROSITE" id="PS51915">
    <property type="entry name" value="ZAD"/>
    <property type="match status" value="1"/>
</dbReference>
<sequence>MEEAVCRVCLRQEGDMINIFDGTQDPGVSIADMITCWSGHQVERGDFMPETICPECLEDAREAFGYIQKFEGEKICKIFKSESSRIENQLEGPETNVAQKYHVKNEPVDDELYLEAVGTASNDPFEKDICKIEAEEINQSSLPNYISTALDLDITPTISNVPSRGKRRYKCSMCSKSFAAASQFSQHILTHSEDNAGSHESNCSGSDFSNSEEDTYKKDDYDPASDSDVPAQKYHVKRRPKSIASITHLKKNSQNQTSIKAKSSSSASCRTTYMPYKCNYCPKYFEDKDSYRLHLRSHGGRYKCSQCPKSFANAKMHKEHTLSHSEDSSDRPKCPPSDPPNRAFKCPKCPKLFPFSSSCSRHLLSHEKTRPYQCPECPNSYARPHALRAHVLSHSKERPHKCEQCSKSYRQIYQLNAHTLTHSEEMRYKCSHCDKSFKYSSNLSRHMRLHNGDKPKECEFCSKTFSRASDLKVHIRIHTGEKPYRCANCNKKFSVTSNMSKHQRKCQS</sequence>
<feature type="region of interest" description="Disordered" evidence="12">
    <location>
        <begin position="315"/>
        <end position="339"/>
    </location>
</feature>
<keyword evidence="8" id="KW-0238">DNA-binding</keyword>
<feature type="binding site" evidence="11">
    <location>
        <position position="9"/>
    </location>
    <ligand>
        <name>Zn(2+)</name>
        <dbReference type="ChEBI" id="CHEBI:29105"/>
    </ligand>
</feature>
<feature type="domain" description="ZAD" evidence="14">
    <location>
        <begin position="4"/>
        <end position="80"/>
    </location>
</feature>
<keyword evidence="6 10" id="KW-0863">Zinc-finger</keyword>
<keyword evidence="4 11" id="KW-0479">Metal-binding</keyword>
<dbReference type="SUPFAM" id="SSF57667">
    <property type="entry name" value="beta-beta-alpha zinc fingers"/>
    <property type="match status" value="4"/>
</dbReference>
<dbReference type="InterPro" id="IPR036236">
    <property type="entry name" value="Znf_C2H2_sf"/>
</dbReference>
<keyword evidence="5" id="KW-0677">Repeat</keyword>
<dbReference type="GO" id="GO:0003700">
    <property type="term" value="F:DNA-binding transcription factor activity"/>
    <property type="evidence" value="ECO:0007669"/>
    <property type="project" value="TreeGrafter"/>
</dbReference>
<dbReference type="KEGG" id="dsi:Dsimw501_GD21902"/>
<feature type="domain" description="C2H2-type" evidence="13">
    <location>
        <begin position="400"/>
        <end position="427"/>
    </location>
</feature>
<dbReference type="InterPro" id="IPR013087">
    <property type="entry name" value="Znf_C2H2_type"/>
</dbReference>
<evidence type="ECO:0000256" key="10">
    <source>
        <dbReference type="PROSITE-ProRule" id="PRU00042"/>
    </source>
</evidence>
<evidence type="ECO:0000256" key="1">
    <source>
        <dbReference type="ARBA" id="ARBA00004123"/>
    </source>
</evidence>
<feature type="domain" description="C2H2-type" evidence="13">
    <location>
        <begin position="456"/>
        <end position="483"/>
    </location>
</feature>
<dbReference type="FunFam" id="3.30.160.60:FF:001182">
    <property type="entry name" value="Zinc finger, C2H2 type"/>
    <property type="match status" value="1"/>
</dbReference>
<organism evidence="16">
    <name type="scientific">Drosophila simulans</name>
    <name type="common">Fruit fly</name>
    <dbReference type="NCBI Taxonomy" id="7240"/>
    <lineage>
        <taxon>Eukaryota</taxon>
        <taxon>Metazoa</taxon>
        <taxon>Ecdysozoa</taxon>
        <taxon>Arthropoda</taxon>
        <taxon>Hexapoda</taxon>
        <taxon>Insecta</taxon>
        <taxon>Pterygota</taxon>
        <taxon>Neoptera</taxon>
        <taxon>Endopterygota</taxon>
        <taxon>Diptera</taxon>
        <taxon>Brachycera</taxon>
        <taxon>Muscomorpha</taxon>
        <taxon>Ephydroidea</taxon>
        <taxon>Drosophilidae</taxon>
        <taxon>Drosophila</taxon>
        <taxon>Sophophora</taxon>
    </lineage>
</organism>
<dbReference type="InterPro" id="IPR050589">
    <property type="entry name" value="Ikaros_C2H2-ZF"/>
</dbReference>
<gene>
    <name evidence="16" type="primary">Dsim\GD21902</name>
    <name evidence="16" type="ORF">Dsimw501_GD21902</name>
</gene>
<dbReference type="FunFam" id="3.30.160.60:FF:001498">
    <property type="entry name" value="Zinc finger protein 404"/>
    <property type="match status" value="1"/>
</dbReference>
<dbReference type="Gene3D" id="3.30.160.60">
    <property type="entry name" value="Classic Zinc Finger"/>
    <property type="match status" value="7"/>
</dbReference>
<evidence type="ECO:0000256" key="6">
    <source>
        <dbReference type="ARBA" id="ARBA00022771"/>
    </source>
</evidence>
<dbReference type="Gene3D" id="3.40.1800.20">
    <property type="match status" value="1"/>
</dbReference>
<dbReference type="Pfam" id="PF07776">
    <property type="entry name" value="zf-AD"/>
    <property type="match status" value="1"/>
</dbReference>
<evidence type="ECO:0000256" key="3">
    <source>
        <dbReference type="ARBA" id="ARBA00022454"/>
    </source>
</evidence>
<evidence type="ECO:0000313" key="17">
    <source>
        <dbReference type="EMBL" id="KMY90558.1"/>
    </source>
</evidence>
<feature type="binding site" evidence="11">
    <location>
        <position position="53"/>
    </location>
    <ligand>
        <name>Zn(2+)</name>
        <dbReference type="ChEBI" id="CHEBI:29105"/>
    </ligand>
</feature>
<reference evidence="16" key="3">
    <citation type="submission" date="2015-04" db="EMBL/GenBank/DDBJ databases">
        <authorList>
            <consortium name="FlyBase"/>
        </authorList>
    </citation>
    <scope>NUCLEOTIDE SEQUENCE</scope>
    <source>
        <strain evidence="16">W501</strain>
    </source>
</reference>
<dbReference type="EMBL" id="CM002910">
    <property type="protein sequence ID" value="KMY90558.1"/>
    <property type="molecule type" value="Genomic_DNA"/>
</dbReference>
<accession>A0A0J9R2T3</accession>
<feature type="binding site" evidence="11">
    <location>
        <position position="6"/>
    </location>
    <ligand>
        <name>Zn(2+)</name>
        <dbReference type="ChEBI" id="CHEBI:29105"/>
    </ligand>
</feature>
<dbReference type="GO" id="GO:0003682">
    <property type="term" value="F:chromatin binding"/>
    <property type="evidence" value="ECO:0007669"/>
    <property type="project" value="UniProtKB-ARBA"/>
</dbReference>
<protein>
    <submittedName>
        <fullName evidence="15">Uncharacterized protein, isoform B</fullName>
    </submittedName>
    <submittedName>
        <fullName evidence="16">Uncharacterized protein, isoform C</fullName>
    </submittedName>
    <submittedName>
        <fullName evidence="17">Uncharacterized protein, isoform D</fullName>
    </submittedName>
</protein>
<feature type="domain" description="C2H2-type" evidence="13">
    <location>
        <begin position="372"/>
        <end position="399"/>
    </location>
</feature>
<dbReference type="Pfam" id="PF00096">
    <property type="entry name" value="zf-C2H2"/>
    <property type="match status" value="7"/>
</dbReference>
<feature type="compositionally biased region" description="Basic and acidic residues" evidence="12">
    <location>
        <begin position="319"/>
        <end position="333"/>
    </location>
</feature>
<evidence type="ECO:0000313" key="16">
    <source>
        <dbReference type="EMBL" id="KMY90557.1"/>
    </source>
</evidence>
<dbReference type="EMBL" id="CM002910">
    <property type="protein sequence ID" value="KMY90556.1"/>
    <property type="molecule type" value="Genomic_DNA"/>
</dbReference>
<dbReference type="GO" id="GO:0000785">
    <property type="term" value="C:chromatin"/>
    <property type="evidence" value="ECO:0007669"/>
    <property type="project" value="UniProtKB-ARBA"/>
</dbReference>
<evidence type="ECO:0000259" key="14">
    <source>
        <dbReference type="PROSITE" id="PS51915"/>
    </source>
</evidence>
<evidence type="ECO:0000256" key="9">
    <source>
        <dbReference type="ARBA" id="ARBA00023242"/>
    </source>
</evidence>
<evidence type="ECO:0000256" key="8">
    <source>
        <dbReference type="ARBA" id="ARBA00023125"/>
    </source>
</evidence>
<proteinExistence type="predicted"/>
<dbReference type="OrthoDB" id="6077919at2759"/>
<dbReference type="GO" id="GO:0006357">
    <property type="term" value="P:regulation of transcription by RNA polymerase II"/>
    <property type="evidence" value="ECO:0007669"/>
    <property type="project" value="TreeGrafter"/>
</dbReference>
<dbReference type="GO" id="GO:0040029">
    <property type="term" value="P:epigenetic regulation of gene expression"/>
    <property type="evidence" value="ECO:0007669"/>
    <property type="project" value="UniProtKB-ARBA"/>
</dbReference>
<dbReference type="PANTHER" id="PTHR24404:SF114">
    <property type="entry name" value="KLUMPFUSS, ISOFORM B-RELATED"/>
    <property type="match status" value="1"/>
</dbReference>
<dbReference type="GO" id="GO:0000978">
    <property type="term" value="F:RNA polymerase II cis-regulatory region sequence-specific DNA binding"/>
    <property type="evidence" value="ECO:0007669"/>
    <property type="project" value="TreeGrafter"/>
</dbReference>
<dbReference type="AlphaFoldDB" id="A0A0J9R2T3"/>
<keyword evidence="9" id="KW-0539">Nucleus</keyword>
<evidence type="ECO:0000256" key="7">
    <source>
        <dbReference type="ARBA" id="ARBA00022833"/>
    </source>
</evidence>
<comment type="subcellular location">
    <subcellularLocation>
        <location evidence="2">Chromosome</location>
    </subcellularLocation>
    <subcellularLocation>
        <location evidence="1">Nucleus</location>
    </subcellularLocation>
</comment>
<dbReference type="Bgee" id="FBgn0193319">
    <property type="expression patterns" value="Expressed in embryo and 3 other cell types or tissues"/>
</dbReference>
<evidence type="ECO:0000256" key="11">
    <source>
        <dbReference type="PROSITE-ProRule" id="PRU01263"/>
    </source>
</evidence>
<evidence type="ECO:0000256" key="12">
    <source>
        <dbReference type="SAM" id="MobiDB-lite"/>
    </source>
</evidence>
<evidence type="ECO:0000313" key="15">
    <source>
        <dbReference type="EMBL" id="KMY90556.1"/>
    </source>
</evidence>
<feature type="region of interest" description="Disordered" evidence="12">
    <location>
        <begin position="192"/>
        <end position="261"/>
    </location>
</feature>
<dbReference type="EMBL" id="CM002910">
    <property type="protein sequence ID" value="KMY90557.1"/>
    <property type="molecule type" value="Genomic_DNA"/>
</dbReference>
<feature type="domain" description="C2H2-type" evidence="13">
    <location>
        <begin position="276"/>
        <end position="303"/>
    </location>
</feature>
<dbReference type="PANTHER" id="PTHR24404">
    <property type="entry name" value="ZINC FINGER PROTEIN"/>
    <property type="match status" value="1"/>
</dbReference>
<feature type="domain" description="C2H2-type" evidence="13">
    <location>
        <begin position="302"/>
        <end position="329"/>
    </location>
</feature>
<name>A0A0J9R2T3_DROSI</name>
<feature type="domain" description="C2H2-type" evidence="13">
    <location>
        <begin position="484"/>
        <end position="508"/>
    </location>
</feature>
<evidence type="ECO:0000259" key="13">
    <source>
        <dbReference type="PROSITE" id="PS50157"/>
    </source>
</evidence>
<dbReference type="GO" id="GO:0008270">
    <property type="term" value="F:zinc ion binding"/>
    <property type="evidence" value="ECO:0007669"/>
    <property type="project" value="UniProtKB-UniRule"/>
</dbReference>
<keyword evidence="7 11" id="KW-0862">Zinc</keyword>
<dbReference type="FunFam" id="3.30.160.60:FF:000671">
    <property type="entry name" value="Zinc finger protein 26"/>
    <property type="match status" value="1"/>
</dbReference>
<dbReference type="PROSITE" id="PS00028">
    <property type="entry name" value="ZINC_FINGER_C2H2_1"/>
    <property type="match status" value="8"/>
</dbReference>
<dbReference type="PROSITE" id="PS50157">
    <property type="entry name" value="ZINC_FINGER_C2H2_2"/>
    <property type="match status" value="9"/>
</dbReference>
<feature type="domain" description="C2H2-type" evidence="13">
    <location>
        <begin position="344"/>
        <end position="371"/>
    </location>
</feature>
<feature type="binding site" evidence="11">
    <location>
        <position position="56"/>
    </location>
    <ligand>
        <name>Zn(2+)</name>
        <dbReference type="ChEBI" id="CHEBI:29105"/>
    </ligand>
</feature>
<feature type="domain" description="C2H2-type" evidence="13">
    <location>
        <begin position="428"/>
        <end position="455"/>
    </location>
</feature>
<dbReference type="GO" id="GO:0005634">
    <property type="term" value="C:nucleus"/>
    <property type="evidence" value="ECO:0007669"/>
    <property type="project" value="UniProtKB-SubCell"/>
</dbReference>
<dbReference type="SMART" id="SM00355">
    <property type="entry name" value="ZnF_C2H2"/>
    <property type="match status" value="9"/>
</dbReference>